<evidence type="ECO:0000256" key="1">
    <source>
        <dbReference type="SAM" id="MobiDB-lite"/>
    </source>
</evidence>
<evidence type="ECO:0000313" key="3">
    <source>
        <dbReference type="EMBL" id="CAF3735199.1"/>
    </source>
</evidence>
<protein>
    <submittedName>
        <fullName evidence="3">Uncharacterized protein</fullName>
    </submittedName>
</protein>
<dbReference type="Proteomes" id="UP000677228">
    <property type="component" value="Unassembled WGS sequence"/>
</dbReference>
<evidence type="ECO:0000313" key="4">
    <source>
        <dbReference type="Proteomes" id="UP000682733"/>
    </source>
</evidence>
<feature type="region of interest" description="Disordered" evidence="1">
    <location>
        <begin position="314"/>
        <end position="342"/>
    </location>
</feature>
<evidence type="ECO:0000313" key="2">
    <source>
        <dbReference type="EMBL" id="CAF0962521.1"/>
    </source>
</evidence>
<sequence length="351" mass="39527">MQHLYSIHKSVTNLAGVKDHLVREQIGNKKILPEDYPIVNRHKQVEVKAFLAAGLDAGQEKKSMKKARGDRIYWVEQMGNELLLKMQEDPKLDKKLVLYTYAQEANLFVENYIQHYQTTGSLYYPIKACVAALNKAAYISRNRVLKYMNSINGLIIVDKQDGTTVKKDEEDEEDDDDKENEEVEEEKSDEEEKKKRNVAKKVAKVSTPVCSAWLGLALQVNLPLKIHAQIEFVNKLQEPVELVGTKSGEGEVTTTLANIAPNGSFSYTCEKGWAGNFRCGHAAEANLFEMSVMTENEWIHYDLDNEKGFNVPMKVQAPDGKDAPDAYQTPDDHAGKQHSSAAGKFVVTFEN</sequence>
<dbReference type="EMBL" id="CAJOBA010005171">
    <property type="protein sequence ID" value="CAF3735199.1"/>
    <property type="molecule type" value="Genomic_DNA"/>
</dbReference>
<accession>A0A8S2ICI4</accession>
<feature type="compositionally biased region" description="Basic and acidic residues" evidence="1">
    <location>
        <begin position="319"/>
        <end position="335"/>
    </location>
</feature>
<gene>
    <name evidence="2" type="ORF">OVA965_LOCUS12709</name>
    <name evidence="3" type="ORF">TMI583_LOCUS12714</name>
</gene>
<feature type="compositionally biased region" description="Acidic residues" evidence="1">
    <location>
        <begin position="169"/>
        <end position="189"/>
    </location>
</feature>
<proteinExistence type="predicted"/>
<dbReference type="AlphaFoldDB" id="A0A8S2ICI4"/>
<feature type="region of interest" description="Disordered" evidence="1">
    <location>
        <begin position="163"/>
        <end position="196"/>
    </location>
</feature>
<organism evidence="3 4">
    <name type="scientific">Didymodactylos carnosus</name>
    <dbReference type="NCBI Taxonomy" id="1234261"/>
    <lineage>
        <taxon>Eukaryota</taxon>
        <taxon>Metazoa</taxon>
        <taxon>Spiralia</taxon>
        <taxon>Gnathifera</taxon>
        <taxon>Rotifera</taxon>
        <taxon>Eurotatoria</taxon>
        <taxon>Bdelloidea</taxon>
        <taxon>Philodinida</taxon>
        <taxon>Philodinidae</taxon>
        <taxon>Didymodactylos</taxon>
    </lineage>
</organism>
<name>A0A8S2ICI4_9BILA</name>
<dbReference type="InterPro" id="IPR037176">
    <property type="entry name" value="Osmotin/thaumatin-like_sf"/>
</dbReference>
<dbReference type="EMBL" id="CAJNOK010005164">
    <property type="protein sequence ID" value="CAF0962521.1"/>
    <property type="molecule type" value="Genomic_DNA"/>
</dbReference>
<dbReference type="Proteomes" id="UP000682733">
    <property type="component" value="Unassembled WGS sequence"/>
</dbReference>
<reference evidence="3" key="1">
    <citation type="submission" date="2021-02" db="EMBL/GenBank/DDBJ databases">
        <authorList>
            <person name="Nowell W R."/>
        </authorList>
    </citation>
    <scope>NUCLEOTIDE SEQUENCE</scope>
</reference>
<dbReference type="SUPFAM" id="SSF49870">
    <property type="entry name" value="Osmotin, thaumatin-like protein"/>
    <property type="match status" value="1"/>
</dbReference>
<comment type="caution">
    <text evidence="3">The sequence shown here is derived from an EMBL/GenBank/DDBJ whole genome shotgun (WGS) entry which is preliminary data.</text>
</comment>